<dbReference type="HOGENOM" id="CLU_1603806_0_0_1"/>
<evidence type="ECO:0000313" key="2">
    <source>
        <dbReference type="EMBL" id="KIJ40775.1"/>
    </source>
</evidence>
<evidence type="ECO:0000256" key="1">
    <source>
        <dbReference type="SAM" id="MobiDB-lite"/>
    </source>
</evidence>
<organism evidence="2 3">
    <name type="scientific">Sphaerobolus stellatus (strain SS14)</name>
    <dbReference type="NCBI Taxonomy" id="990650"/>
    <lineage>
        <taxon>Eukaryota</taxon>
        <taxon>Fungi</taxon>
        <taxon>Dikarya</taxon>
        <taxon>Basidiomycota</taxon>
        <taxon>Agaricomycotina</taxon>
        <taxon>Agaricomycetes</taxon>
        <taxon>Phallomycetidae</taxon>
        <taxon>Geastrales</taxon>
        <taxon>Sphaerobolaceae</taxon>
        <taxon>Sphaerobolus</taxon>
    </lineage>
</organism>
<keyword evidence="3" id="KW-1185">Reference proteome</keyword>
<gene>
    <name evidence="2" type="ORF">M422DRAFT_256195</name>
</gene>
<protein>
    <submittedName>
        <fullName evidence="2">Uncharacterized protein</fullName>
    </submittedName>
</protein>
<proteinExistence type="predicted"/>
<sequence length="166" mass="17861">MCSVGFTTRAGEEMVRIPARILFAWDSGVRGQPCTSLESWGSASSLWFREDLECKLQATGAVAGATCRAAGKALCIKPEGLLRSMGVSAEAAGMPGGSGSTEKKRKRRLQEESEAEDPDGSAERQKKKRVQRDDGAGSELELDPEEWRESAENPEVEGKGKGKGRD</sequence>
<accession>A0A0C9VR30</accession>
<dbReference type="AlphaFoldDB" id="A0A0C9VR30"/>
<feature type="compositionally biased region" description="Basic and acidic residues" evidence="1">
    <location>
        <begin position="145"/>
        <end position="166"/>
    </location>
</feature>
<evidence type="ECO:0000313" key="3">
    <source>
        <dbReference type="Proteomes" id="UP000054279"/>
    </source>
</evidence>
<dbReference type="Proteomes" id="UP000054279">
    <property type="component" value="Unassembled WGS sequence"/>
</dbReference>
<reference evidence="2 3" key="1">
    <citation type="submission" date="2014-06" db="EMBL/GenBank/DDBJ databases">
        <title>Evolutionary Origins and Diversification of the Mycorrhizal Mutualists.</title>
        <authorList>
            <consortium name="DOE Joint Genome Institute"/>
            <consortium name="Mycorrhizal Genomics Consortium"/>
            <person name="Kohler A."/>
            <person name="Kuo A."/>
            <person name="Nagy L.G."/>
            <person name="Floudas D."/>
            <person name="Copeland A."/>
            <person name="Barry K.W."/>
            <person name="Cichocki N."/>
            <person name="Veneault-Fourrey C."/>
            <person name="LaButti K."/>
            <person name="Lindquist E.A."/>
            <person name="Lipzen A."/>
            <person name="Lundell T."/>
            <person name="Morin E."/>
            <person name="Murat C."/>
            <person name="Riley R."/>
            <person name="Ohm R."/>
            <person name="Sun H."/>
            <person name="Tunlid A."/>
            <person name="Henrissat B."/>
            <person name="Grigoriev I.V."/>
            <person name="Hibbett D.S."/>
            <person name="Martin F."/>
        </authorList>
    </citation>
    <scope>NUCLEOTIDE SEQUENCE [LARGE SCALE GENOMIC DNA]</scope>
    <source>
        <strain evidence="2 3">SS14</strain>
    </source>
</reference>
<feature type="region of interest" description="Disordered" evidence="1">
    <location>
        <begin position="87"/>
        <end position="166"/>
    </location>
</feature>
<dbReference type="EMBL" id="KN837141">
    <property type="protein sequence ID" value="KIJ40775.1"/>
    <property type="molecule type" value="Genomic_DNA"/>
</dbReference>
<name>A0A0C9VR30_SPHS4</name>